<evidence type="ECO:0000256" key="7">
    <source>
        <dbReference type="SAM" id="MobiDB-lite"/>
    </source>
</evidence>
<protein>
    <submittedName>
        <fullName evidence="11">Acyl-CoA dehydrogenase</fullName>
    </submittedName>
</protein>
<dbReference type="InterPro" id="IPR009100">
    <property type="entry name" value="AcylCoA_DH/oxidase_NM_dom_sf"/>
</dbReference>
<dbReference type="STRING" id="297318.BK138_14890"/>
<dbReference type="Gene3D" id="1.20.140.10">
    <property type="entry name" value="Butyryl-CoA Dehydrogenase, subunit A, domain 3"/>
    <property type="match status" value="1"/>
</dbReference>
<evidence type="ECO:0000313" key="12">
    <source>
        <dbReference type="Proteomes" id="UP000187172"/>
    </source>
</evidence>
<dbReference type="RefSeq" id="WP_076170363.1">
    <property type="nucleotide sequence ID" value="NZ_MRTP01000003.1"/>
</dbReference>
<dbReference type="SUPFAM" id="SSF56645">
    <property type="entry name" value="Acyl-CoA dehydrogenase NM domain-like"/>
    <property type="match status" value="1"/>
</dbReference>
<evidence type="ECO:0000313" key="11">
    <source>
        <dbReference type="EMBL" id="OMF54460.1"/>
    </source>
</evidence>
<evidence type="ECO:0000256" key="5">
    <source>
        <dbReference type="ARBA" id="ARBA00023002"/>
    </source>
</evidence>
<reference evidence="11 12" key="1">
    <citation type="submission" date="2016-11" db="EMBL/GenBank/DDBJ databases">
        <title>Paenibacillus species isolates.</title>
        <authorList>
            <person name="Beno S.M."/>
        </authorList>
    </citation>
    <scope>NUCLEOTIDE SEQUENCE [LARGE SCALE GENOMIC DNA]</scope>
    <source>
        <strain evidence="11 12">FSL R5-0378</strain>
    </source>
</reference>
<proteinExistence type="inferred from homology"/>
<keyword evidence="4 6" id="KW-0274">FAD</keyword>
<feature type="domain" description="Acyl-CoA dehydrogenase/oxidase N-terminal" evidence="10">
    <location>
        <begin position="26"/>
        <end position="101"/>
    </location>
</feature>
<keyword evidence="5 6" id="KW-0560">Oxidoreductase</keyword>
<dbReference type="PIRSF" id="PIRSF016578">
    <property type="entry name" value="HsaA"/>
    <property type="match status" value="1"/>
</dbReference>
<evidence type="ECO:0000256" key="3">
    <source>
        <dbReference type="ARBA" id="ARBA00022630"/>
    </source>
</evidence>
<gene>
    <name evidence="11" type="ORF">BK138_14890</name>
</gene>
<evidence type="ECO:0000256" key="2">
    <source>
        <dbReference type="ARBA" id="ARBA00009347"/>
    </source>
</evidence>
<feature type="domain" description="Acyl-CoA dehydrogenase/oxidase C-terminal" evidence="8">
    <location>
        <begin position="255"/>
        <end position="371"/>
    </location>
</feature>
<feature type="domain" description="Acyl-CoA oxidase/dehydrogenase middle" evidence="9">
    <location>
        <begin position="131"/>
        <end position="221"/>
    </location>
</feature>
<dbReference type="PANTHER" id="PTHR43884">
    <property type="entry name" value="ACYL-COA DEHYDROGENASE"/>
    <property type="match status" value="1"/>
</dbReference>
<comment type="similarity">
    <text evidence="2 6">Belongs to the acyl-CoA dehydrogenase family.</text>
</comment>
<dbReference type="InterPro" id="IPR009075">
    <property type="entry name" value="AcylCo_DH/oxidase_C"/>
</dbReference>
<evidence type="ECO:0000256" key="6">
    <source>
        <dbReference type="RuleBase" id="RU362125"/>
    </source>
</evidence>
<dbReference type="InterPro" id="IPR036250">
    <property type="entry name" value="AcylCo_DH-like_C"/>
</dbReference>
<keyword evidence="3 6" id="KW-0285">Flavoprotein</keyword>
<dbReference type="Gene3D" id="2.40.110.10">
    <property type="entry name" value="Butyryl-CoA Dehydrogenase, subunit A, domain 2"/>
    <property type="match status" value="1"/>
</dbReference>
<name>A0A1R1ERJ4_9BACL</name>
<accession>A0A1R1ERJ4</accession>
<comment type="caution">
    <text evidence="11">The sequence shown here is derived from an EMBL/GenBank/DDBJ whole genome shotgun (WGS) entry which is preliminary data.</text>
</comment>
<dbReference type="InterPro" id="IPR037069">
    <property type="entry name" value="AcylCoA_DH/ox_N_sf"/>
</dbReference>
<dbReference type="Pfam" id="PF00441">
    <property type="entry name" value="Acyl-CoA_dh_1"/>
    <property type="match status" value="1"/>
</dbReference>
<evidence type="ECO:0000256" key="4">
    <source>
        <dbReference type="ARBA" id="ARBA00022827"/>
    </source>
</evidence>
<sequence>MNSMQTDPFIRNNREAEIASRSERLAAVFAERAAEHDREGSFPFENFADLKESGYLKLTVPAEFGGEEASLYEMILAQERLGKGDGSTTLAVGWHVSQVLQMRIGQSWPRELYADFCRQIVRDGAMINQFASEPSTGSPSRGGRPGSKAERTEGGWLLTGRKTFSSLIPVLDQFTVTAFVEEEDKTGTFLVRKGPGVSIDETWNTMGMRATGSHDLVMEEVFVPDGERIDSEDPLGGQPAGKMSDHGGALLHIPACYIGIAWAARDFAVRYAANYRPNSLPGPIADLPHIQQKIGEMESELITARTLMYSVADRWDRHPELRPGMRPDLGLVKTTATHAALRIVDLAMRIVGGASLSRQLPLERMYRDVRAGLHNPPMDDTVTSMLARRAIADVSAAGEANGEGNSGTNR</sequence>
<dbReference type="EMBL" id="MRTP01000003">
    <property type="protein sequence ID" value="OMF54460.1"/>
    <property type="molecule type" value="Genomic_DNA"/>
</dbReference>
<dbReference type="InterPro" id="IPR006091">
    <property type="entry name" value="Acyl-CoA_Oxase/DH_mid-dom"/>
</dbReference>
<organism evidence="11 12">
    <name type="scientific">Paenibacillus rhizosphaerae</name>
    <dbReference type="NCBI Taxonomy" id="297318"/>
    <lineage>
        <taxon>Bacteria</taxon>
        <taxon>Bacillati</taxon>
        <taxon>Bacillota</taxon>
        <taxon>Bacilli</taxon>
        <taxon>Bacillales</taxon>
        <taxon>Paenibacillaceae</taxon>
        <taxon>Paenibacillus</taxon>
    </lineage>
</organism>
<comment type="cofactor">
    <cofactor evidence="1 6">
        <name>FAD</name>
        <dbReference type="ChEBI" id="CHEBI:57692"/>
    </cofactor>
</comment>
<dbReference type="InterPro" id="IPR046373">
    <property type="entry name" value="Acyl-CoA_Oxase/DH_mid-dom_sf"/>
</dbReference>
<dbReference type="Proteomes" id="UP000187172">
    <property type="component" value="Unassembled WGS sequence"/>
</dbReference>
<dbReference type="CDD" id="cd00567">
    <property type="entry name" value="ACAD"/>
    <property type="match status" value="1"/>
</dbReference>
<dbReference type="InterPro" id="IPR013786">
    <property type="entry name" value="AcylCoA_DH/ox_N"/>
</dbReference>
<evidence type="ECO:0000259" key="9">
    <source>
        <dbReference type="Pfam" id="PF02770"/>
    </source>
</evidence>
<evidence type="ECO:0000259" key="8">
    <source>
        <dbReference type="Pfam" id="PF00441"/>
    </source>
</evidence>
<dbReference type="GO" id="GO:0050660">
    <property type="term" value="F:flavin adenine dinucleotide binding"/>
    <property type="evidence" value="ECO:0007669"/>
    <property type="project" value="InterPro"/>
</dbReference>
<dbReference type="PANTHER" id="PTHR43884:SF25">
    <property type="entry name" value="ACYL-COA DEHYDROGENASE YDBM-RELATED"/>
    <property type="match status" value="1"/>
</dbReference>
<dbReference type="SUPFAM" id="SSF47203">
    <property type="entry name" value="Acyl-CoA dehydrogenase C-terminal domain-like"/>
    <property type="match status" value="1"/>
</dbReference>
<dbReference type="Gene3D" id="1.10.540.10">
    <property type="entry name" value="Acyl-CoA dehydrogenase/oxidase, N-terminal domain"/>
    <property type="match status" value="1"/>
</dbReference>
<dbReference type="Pfam" id="PF02770">
    <property type="entry name" value="Acyl-CoA_dh_M"/>
    <property type="match status" value="1"/>
</dbReference>
<dbReference type="GO" id="GO:0003995">
    <property type="term" value="F:acyl-CoA dehydrogenase activity"/>
    <property type="evidence" value="ECO:0007669"/>
    <property type="project" value="TreeGrafter"/>
</dbReference>
<dbReference type="Pfam" id="PF02771">
    <property type="entry name" value="Acyl-CoA_dh_N"/>
    <property type="match status" value="1"/>
</dbReference>
<evidence type="ECO:0000259" key="10">
    <source>
        <dbReference type="Pfam" id="PF02771"/>
    </source>
</evidence>
<keyword evidence="12" id="KW-1185">Reference proteome</keyword>
<feature type="region of interest" description="Disordered" evidence="7">
    <location>
        <begin position="130"/>
        <end position="154"/>
    </location>
</feature>
<dbReference type="AlphaFoldDB" id="A0A1R1ERJ4"/>
<evidence type="ECO:0000256" key="1">
    <source>
        <dbReference type="ARBA" id="ARBA00001974"/>
    </source>
</evidence>